<dbReference type="SMART" id="SM00354">
    <property type="entry name" value="HTH_LACI"/>
    <property type="match status" value="1"/>
</dbReference>
<dbReference type="PANTHER" id="PTHR30146:SF95">
    <property type="entry name" value="RIBOSE OPERON REPRESSOR"/>
    <property type="match status" value="1"/>
</dbReference>
<dbReference type="RefSeq" id="WP_055119404.1">
    <property type="nucleotide sequence ID" value="NZ_CANKXR010000006.1"/>
</dbReference>
<keyword evidence="4" id="KW-0804">Transcription</keyword>
<reference evidence="7" key="1">
    <citation type="submission" date="2015-07" db="EMBL/GenBank/DDBJ databases">
        <authorList>
            <person name="Rodrigo-Torres Lidia"/>
            <person name="Arahal R.David."/>
        </authorList>
    </citation>
    <scope>NUCLEOTIDE SEQUENCE [LARGE SCALE GENOMIC DNA]</scope>
    <source>
        <strain evidence="7">CECT 5096</strain>
    </source>
</reference>
<dbReference type="GO" id="GO:0003700">
    <property type="term" value="F:DNA-binding transcription factor activity"/>
    <property type="evidence" value="ECO:0007669"/>
    <property type="project" value="TreeGrafter"/>
</dbReference>
<accession>A0A0M6ZZR9</accession>
<keyword evidence="3" id="KW-0238">DNA-binding</keyword>
<dbReference type="PANTHER" id="PTHR30146">
    <property type="entry name" value="LACI-RELATED TRANSCRIPTIONAL REPRESSOR"/>
    <property type="match status" value="1"/>
</dbReference>
<dbReference type="Pfam" id="PF13377">
    <property type="entry name" value="Peripla_BP_3"/>
    <property type="match status" value="1"/>
</dbReference>
<evidence type="ECO:0000313" key="6">
    <source>
        <dbReference type="EMBL" id="CTQ68129.1"/>
    </source>
</evidence>
<organism evidence="6 7">
    <name type="scientific">Roseibium album</name>
    <dbReference type="NCBI Taxonomy" id="311410"/>
    <lineage>
        <taxon>Bacteria</taxon>
        <taxon>Pseudomonadati</taxon>
        <taxon>Pseudomonadota</taxon>
        <taxon>Alphaproteobacteria</taxon>
        <taxon>Hyphomicrobiales</taxon>
        <taxon>Stappiaceae</taxon>
        <taxon>Roseibium</taxon>
    </lineage>
</organism>
<dbReference type="InterPro" id="IPR010982">
    <property type="entry name" value="Lambda_DNA-bd_dom_sf"/>
</dbReference>
<proteinExistence type="predicted"/>
<evidence type="ECO:0000256" key="1">
    <source>
        <dbReference type="ARBA" id="ARBA00022491"/>
    </source>
</evidence>
<dbReference type="SUPFAM" id="SSF53822">
    <property type="entry name" value="Periplasmic binding protein-like I"/>
    <property type="match status" value="1"/>
</dbReference>
<dbReference type="InterPro" id="IPR046335">
    <property type="entry name" value="LacI/GalR-like_sensor"/>
</dbReference>
<dbReference type="Gene3D" id="3.40.50.2300">
    <property type="match status" value="2"/>
</dbReference>
<dbReference type="GO" id="GO:0000976">
    <property type="term" value="F:transcription cis-regulatory region binding"/>
    <property type="evidence" value="ECO:0007669"/>
    <property type="project" value="TreeGrafter"/>
</dbReference>
<sequence>MADRGSSKKQVNSFDVARLAGVSRSAVSRTFTDGASVSEETREKVTRAATELGYRVNVLARSLHKQKSDLVGVVAADLDNPFRGEQIDLLSQGLLEMGLRPILLRGDPSTDVADLIGSLLQYSVAGVIVTSDTPPEEICRECLENGVPLVVVNKRDPGAPVDRVVTDFEAGGRLAFDHLISCGCRKLAVVTPERSSYSVNGRALAFEQAANDAGFPVVRIAWGAQSYDGGLAASAYVNRVKSEIDGVFCTADYLALGVLDGLRHEHGIRVPEDMQVIGYDDIVQASWKSYDLTTIVQSRKDLCDITLNLLMQRLVDPDLPQQIEVSGVSLRQRKTTTG</sequence>
<feature type="domain" description="HTH lacI-type" evidence="5">
    <location>
        <begin position="11"/>
        <end position="65"/>
    </location>
</feature>
<dbReference type="Gene3D" id="1.10.260.40">
    <property type="entry name" value="lambda repressor-like DNA-binding domains"/>
    <property type="match status" value="1"/>
</dbReference>
<dbReference type="InterPro" id="IPR028082">
    <property type="entry name" value="Peripla_BP_I"/>
</dbReference>
<keyword evidence="2" id="KW-0805">Transcription regulation</keyword>
<dbReference type="AlphaFoldDB" id="A0A0M6ZZR9"/>
<dbReference type="CDD" id="cd01392">
    <property type="entry name" value="HTH_LacI"/>
    <property type="match status" value="1"/>
</dbReference>
<dbReference type="EMBL" id="CXWC01000003">
    <property type="protein sequence ID" value="CTQ68129.1"/>
    <property type="molecule type" value="Genomic_DNA"/>
</dbReference>
<dbReference type="Pfam" id="PF00356">
    <property type="entry name" value="LacI"/>
    <property type="match status" value="1"/>
</dbReference>
<name>A0A0M6ZZR9_9HYPH</name>
<dbReference type="Proteomes" id="UP000049983">
    <property type="component" value="Unassembled WGS sequence"/>
</dbReference>
<keyword evidence="7" id="KW-1185">Reference proteome</keyword>
<dbReference type="SUPFAM" id="SSF47413">
    <property type="entry name" value="lambda repressor-like DNA-binding domains"/>
    <property type="match status" value="1"/>
</dbReference>
<dbReference type="GeneID" id="97669103"/>
<evidence type="ECO:0000256" key="3">
    <source>
        <dbReference type="ARBA" id="ARBA00023125"/>
    </source>
</evidence>
<evidence type="ECO:0000313" key="7">
    <source>
        <dbReference type="Proteomes" id="UP000049983"/>
    </source>
</evidence>
<dbReference type="InterPro" id="IPR000843">
    <property type="entry name" value="HTH_LacI"/>
</dbReference>
<protein>
    <submittedName>
        <fullName evidence="6">Glucose-resistance amylase regulator</fullName>
    </submittedName>
</protein>
<dbReference type="PROSITE" id="PS50932">
    <property type="entry name" value="HTH_LACI_2"/>
    <property type="match status" value="1"/>
</dbReference>
<dbReference type="OrthoDB" id="8433438at2"/>
<dbReference type="STRING" id="311410.LA5095_04708"/>
<evidence type="ECO:0000256" key="2">
    <source>
        <dbReference type="ARBA" id="ARBA00023015"/>
    </source>
</evidence>
<dbReference type="CDD" id="cd06278">
    <property type="entry name" value="PBP1_LacI-like"/>
    <property type="match status" value="1"/>
</dbReference>
<evidence type="ECO:0000259" key="5">
    <source>
        <dbReference type="PROSITE" id="PS50932"/>
    </source>
</evidence>
<gene>
    <name evidence="6" type="primary">ccpA_2</name>
    <name evidence="6" type="ORF">LA5096_01687</name>
</gene>
<keyword evidence="1" id="KW-0678">Repressor</keyword>
<evidence type="ECO:0000256" key="4">
    <source>
        <dbReference type="ARBA" id="ARBA00023163"/>
    </source>
</evidence>